<dbReference type="InterPro" id="IPR008680">
    <property type="entry name" value="M_adenovirusE4"/>
</dbReference>
<evidence type="ECO:0000313" key="18">
    <source>
        <dbReference type="Proteomes" id="UP000317912"/>
    </source>
</evidence>
<organism evidence="2 21">
    <name type="scientific">Human adenovirus D serotype 8</name>
    <name type="common">HAdV-8</name>
    <name type="synonym">Human adenovirus 8</name>
    <dbReference type="NCBI Taxonomy" id="31545"/>
    <lineage>
        <taxon>Viruses</taxon>
        <taxon>Varidnaviria</taxon>
        <taxon>Bamfordvirae</taxon>
        <taxon>Preplasmiviricota</taxon>
        <taxon>Polisuviricotina</taxon>
        <taxon>Pharingeaviricetes</taxon>
        <taxon>Rowavirales</taxon>
        <taxon>Adenoviridae</taxon>
        <taxon>Mastadenovirus</taxon>
        <taxon>Mastadenovirus dominans</taxon>
        <taxon>Human mastadenovirus D</taxon>
    </lineage>
</organism>
<evidence type="ECO:0000313" key="3">
    <source>
        <dbReference type="EMBL" id="AKR80064.1"/>
    </source>
</evidence>
<organismHost>
    <name type="scientific">Homo sapiens</name>
    <name type="common">Human</name>
    <dbReference type="NCBI Taxonomy" id="9606"/>
</organismHost>
<dbReference type="Proteomes" id="UP000319681">
    <property type="component" value="Segment"/>
</dbReference>
<dbReference type="Proteomes" id="UP000315554">
    <property type="component" value="Segment"/>
</dbReference>
<dbReference type="EMBL" id="KP016729">
    <property type="protein sequence ID" value="AKR79916.1"/>
    <property type="molecule type" value="Genomic_DNA"/>
</dbReference>
<dbReference type="Proteomes" id="UP000318166">
    <property type="component" value="Segment"/>
</dbReference>
<evidence type="ECO:0000313" key="1">
    <source>
        <dbReference type="EMBL" id="AKR79916.1"/>
    </source>
</evidence>
<evidence type="ECO:0000313" key="2">
    <source>
        <dbReference type="EMBL" id="AKR80027.1"/>
    </source>
</evidence>
<evidence type="ECO:0000313" key="10">
    <source>
        <dbReference type="EMBL" id="AKR80395.1"/>
    </source>
</evidence>
<dbReference type="Proteomes" id="UP000318409">
    <property type="component" value="Genome"/>
</dbReference>
<dbReference type="Proteomes" id="UP000317062">
    <property type="component" value="Genome"/>
</dbReference>
<dbReference type="Proteomes" id="UP000319968">
    <property type="component" value="Segment"/>
</dbReference>
<accession>A0A1P7YXV3</accession>
<reference evidence="13 14" key="1">
    <citation type="submission" date="2014-10" db="EMBL/GenBank/DDBJ databases">
        <title>Phylogenetic analysis of the German 2012/2013 adenovirus type 8 epidemic by next generation sequencing.</title>
        <authorList>
            <person name="Hage E."/>
            <person name="Espelage W."/>
            <person name="Panto L."/>
            <person name="Lamson D.M."/>
            <person name="Ganzenmueller T."/>
            <person name="Heim A."/>
        </authorList>
    </citation>
    <scope>NUCLEOTIDE SEQUENCE [LARGE SCALE GENOMIC DNA]</scope>
    <source>
        <strain evidence="4 23">Ger/Arnsberg/12_2012</strain>
        <strain evidence="9 13">Ger/Bottrop/02_2013</strain>
        <strain evidence="3 14">Ger/Cologne/12_2012</strain>
        <strain evidence="8 16">Ger/Cottbus/02_2013</strain>
        <strain evidence="5 17">Ger/Dortmund/01_2013</strain>
        <strain evidence="6 22">Ger/Freiburg/12_2012</strain>
        <strain evidence="10 24">Ger/Heidelberg/11_2013</strain>
        <strain evidence="1 15">Ger/Lanshut/08_2012</strain>
        <strain evidence="18 21">Ger/Luneburg/11_2012</strain>
        <strain evidence="7 20">Ger/Mulheim-Ruhr/01_2013</strain>
        <strain evidence="11 19">Ger/Regensburg/07_2012</strain>
    </source>
</reference>
<evidence type="ECO:0000313" key="4">
    <source>
        <dbReference type="EMBL" id="AKR80138.1"/>
    </source>
</evidence>
<dbReference type="Proteomes" id="UP000317912">
    <property type="component" value="Segment"/>
</dbReference>
<dbReference type="EMBL" id="KP016740">
    <property type="protein sequence ID" value="AKR80321.1"/>
    <property type="molecule type" value="Genomic_DNA"/>
</dbReference>
<dbReference type="Proteomes" id="UP000315427">
    <property type="component" value="Segment"/>
</dbReference>
<dbReference type="EMBL" id="KP016739">
    <property type="protein sequence ID" value="AKR80285.1"/>
    <property type="molecule type" value="Genomic_DNA"/>
</dbReference>
<name>A0A1P7YXV3_ADE08</name>
<evidence type="ECO:0000313" key="23">
    <source>
        <dbReference type="Proteomes" id="UP000319968"/>
    </source>
</evidence>
<evidence type="ECO:0000313" key="8">
    <source>
        <dbReference type="EMBL" id="AKR80285.1"/>
    </source>
</evidence>
<dbReference type="EMBL" id="KP016736">
    <property type="protein sequence ID" value="AKR80175.1"/>
    <property type="molecule type" value="Genomic_DNA"/>
</dbReference>
<evidence type="ECO:0000313" key="13">
    <source>
        <dbReference type="Proteomes" id="UP000315427"/>
    </source>
</evidence>
<reference evidence="12" key="2">
    <citation type="submission" date="2017-02" db="EMBL/GenBank/DDBJ databases">
        <title>Genome of Human Mastadenovirus causing EKC.</title>
        <authorList>
            <person name="Iida M."/>
            <person name="Okuyama Y."/>
            <person name="Koyanagi K."/>
            <person name="Hashimoto S."/>
            <person name="Toda J."/>
            <person name="Osako H."/>
            <person name="Hinokuma R."/>
            <person name="Aoki K."/>
            <person name="Watanabe H."/>
        </authorList>
    </citation>
    <scope>NUCLEOTIDE SEQUENCE [LARGE SCALE GENOMIC DNA]</scope>
    <source>
        <strain evidence="12">Case90_20131544</strain>
    </source>
</reference>
<evidence type="ECO:0000313" key="5">
    <source>
        <dbReference type="EMBL" id="AKR80175.1"/>
    </source>
</evidence>
<evidence type="ECO:0000313" key="14">
    <source>
        <dbReference type="Proteomes" id="UP000315554"/>
    </source>
</evidence>
<dbReference type="EMBL" id="KP016731">
    <property type="protein sequence ID" value="AKR79990.1"/>
    <property type="molecule type" value="Genomic_DNA"/>
</dbReference>
<evidence type="ECO:0000313" key="11">
    <source>
        <dbReference type="EMBL" id="AKR80432.1"/>
    </source>
</evidence>
<dbReference type="EMBL" id="KP016737">
    <property type="protein sequence ID" value="AKR80212.1"/>
    <property type="molecule type" value="Genomic_DNA"/>
</dbReference>
<evidence type="ECO:0000313" key="12">
    <source>
        <dbReference type="EMBL" id="BAX64881.1"/>
    </source>
</evidence>
<protein>
    <submittedName>
        <fullName evidence="2 12">ORF4 protein</fullName>
    </submittedName>
</protein>
<evidence type="ECO:0000313" key="7">
    <source>
        <dbReference type="EMBL" id="AKR80248.1"/>
    </source>
</evidence>
<dbReference type="Proteomes" id="UP000320556">
    <property type="component" value="Segment"/>
</dbReference>
<evidence type="ECO:0000313" key="21">
    <source>
        <dbReference type="Proteomes" id="UP000319681"/>
    </source>
</evidence>
<dbReference type="EMBL" id="KP016735">
    <property type="protein sequence ID" value="AKR80138.1"/>
    <property type="molecule type" value="Genomic_DNA"/>
</dbReference>
<evidence type="ECO:0000313" key="19">
    <source>
        <dbReference type="Proteomes" id="UP000318240"/>
    </source>
</evidence>
<evidence type="ECO:0000313" key="17">
    <source>
        <dbReference type="Proteomes" id="UP000317062"/>
    </source>
</evidence>
<dbReference type="EMBL" id="KP016733">
    <property type="protein sequence ID" value="AKR80064.1"/>
    <property type="molecule type" value="Genomic_DNA"/>
</dbReference>
<evidence type="ECO:0000313" key="9">
    <source>
        <dbReference type="EMBL" id="AKR80321.1"/>
    </source>
</evidence>
<evidence type="ECO:0000313" key="15">
    <source>
        <dbReference type="Proteomes" id="UP000316373"/>
    </source>
</evidence>
<dbReference type="EMBL" id="KP016738">
    <property type="protein sequence ID" value="AKR80248.1"/>
    <property type="molecule type" value="Genomic_DNA"/>
</dbReference>
<evidence type="ECO:0000313" key="20">
    <source>
        <dbReference type="Proteomes" id="UP000318409"/>
    </source>
</evidence>
<dbReference type="Proteomes" id="UP000318240">
    <property type="component" value="Segment"/>
</dbReference>
<dbReference type="Pfam" id="PF05385">
    <property type="entry name" value="Adeno_E4"/>
    <property type="match status" value="1"/>
</dbReference>
<proteinExistence type="predicted"/>
<dbReference type="EMBL" id="KP016732">
    <property type="protein sequence ID" value="AKR80027.1"/>
    <property type="molecule type" value="Genomic_DNA"/>
</dbReference>
<dbReference type="EMBL" id="KP016743">
    <property type="protein sequence ID" value="AKR80432.1"/>
    <property type="molecule type" value="Genomic_DNA"/>
</dbReference>
<dbReference type="Proteomes" id="UP000316373">
    <property type="component" value="Segment"/>
</dbReference>
<evidence type="ECO:0000313" key="16">
    <source>
        <dbReference type="Proteomes" id="UP000316512"/>
    </source>
</evidence>
<dbReference type="EMBL" id="KP016742">
    <property type="protein sequence ID" value="AKR80395.1"/>
    <property type="molecule type" value="Genomic_DNA"/>
</dbReference>
<dbReference type="Proteomes" id="UP000319896">
    <property type="component" value="Segment"/>
</dbReference>
<sequence length="120" mass="14213">MVLPILPPPPLNDRQGSINWMGMAYRVLDDVMRGIRMDGLFVSLDTKELLHNLWEWMYFSWMTERQQRKDGRRRGICCSRATFCWQKYNEVRKRVHYNEHQGTINLAPPLSISQGPFTTI</sequence>
<evidence type="ECO:0000313" key="6">
    <source>
        <dbReference type="EMBL" id="AKR80212.1"/>
    </source>
</evidence>
<evidence type="ECO:0000313" key="24">
    <source>
        <dbReference type="Proteomes" id="UP000320556"/>
    </source>
</evidence>
<gene>
    <name evidence="2" type="primary">E4</name>
</gene>
<dbReference type="EMBL" id="LC215432">
    <property type="protein sequence ID" value="BAX64881.1"/>
    <property type="molecule type" value="Genomic_DNA"/>
</dbReference>
<dbReference type="Proteomes" id="UP000316512">
    <property type="component" value="Segment"/>
</dbReference>
<evidence type="ECO:0000313" key="22">
    <source>
        <dbReference type="Proteomes" id="UP000319896"/>
    </source>
</evidence>